<gene>
    <name evidence="2" type="ORF">QCA50_020145</name>
</gene>
<feature type="compositionally biased region" description="Polar residues" evidence="1">
    <location>
        <begin position="72"/>
        <end position="85"/>
    </location>
</feature>
<protein>
    <submittedName>
        <fullName evidence="2">Uncharacterized protein</fullName>
    </submittedName>
</protein>
<sequence>MLEPLAASVLTSVISSSRPTLAGHIASSSQPALRMVTRHALPHDFFTPHPRPCKGKGRALPEQTECMDIDSDSVNGRVGSSSQSVIGRHRVSASRDVFASHQRARRSTLPEVTRRSSEV</sequence>
<dbReference type="Proteomes" id="UP001385951">
    <property type="component" value="Unassembled WGS sequence"/>
</dbReference>
<accession>A0AAW0FCB5</accession>
<comment type="caution">
    <text evidence="2">The sequence shown here is derived from an EMBL/GenBank/DDBJ whole genome shotgun (WGS) entry which is preliminary data.</text>
</comment>
<dbReference type="EMBL" id="JASBNA010000101">
    <property type="protein sequence ID" value="KAK7676889.1"/>
    <property type="molecule type" value="Genomic_DNA"/>
</dbReference>
<feature type="region of interest" description="Disordered" evidence="1">
    <location>
        <begin position="69"/>
        <end position="119"/>
    </location>
</feature>
<evidence type="ECO:0000256" key="1">
    <source>
        <dbReference type="SAM" id="MobiDB-lite"/>
    </source>
</evidence>
<dbReference type="AlphaFoldDB" id="A0AAW0FCB5"/>
<name>A0AAW0FCB5_9APHY</name>
<evidence type="ECO:0000313" key="3">
    <source>
        <dbReference type="Proteomes" id="UP001385951"/>
    </source>
</evidence>
<organism evidence="2 3">
    <name type="scientific">Cerrena zonata</name>
    <dbReference type="NCBI Taxonomy" id="2478898"/>
    <lineage>
        <taxon>Eukaryota</taxon>
        <taxon>Fungi</taxon>
        <taxon>Dikarya</taxon>
        <taxon>Basidiomycota</taxon>
        <taxon>Agaricomycotina</taxon>
        <taxon>Agaricomycetes</taxon>
        <taxon>Polyporales</taxon>
        <taxon>Cerrenaceae</taxon>
        <taxon>Cerrena</taxon>
    </lineage>
</organism>
<keyword evidence="3" id="KW-1185">Reference proteome</keyword>
<proteinExistence type="predicted"/>
<evidence type="ECO:0000313" key="2">
    <source>
        <dbReference type="EMBL" id="KAK7676889.1"/>
    </source>
</evidence>
<reference evidence="2 3" key="1">
    <citation type="submission" date="2022-09" db="EMBL/GenBank/DDBJ databases">
        <authorList>
            <person name="Palmer J.M."/>
        </authorList>
    </citation>
    <scope>NUCLEOTIDE SEQUENCE [LARGE SCALE GENOMIC DNA]</scope>
    <source>
        <strain evidence="2 3">DSM 7382</strain>
    </source>
</reference>